<keyword evidence="4" id="KW-1185">Reference proteome</keyword>
<evidence type="ECO:0000259" key="2">
    <source>
        <dbReference type="PROSITE" id="PS00036"/>
    </source>
</evidence>
<dbReference type="InterPro" id="IPR004827">
    <property type="entry name" value="bZIP"/>
</dbReference>
<feature type="compositionally biased region" description="Low complexity" evidence="1">
    <location>
        <begin position="132"/>
        <end position="157"/>
    </location>
</feature>
<dbReference type="Proteomes" id="UP001642502">
    <property type="component" value="Unassembled WGS sequence"/>
</dbReference>
<reference evidence="3 4" key="1">
    <citation type="submission" date="2024-01" db="EMBL/GenBank/DDBJ databases">
        <authorList>
            <person name="Allen C."/>
            <person name="Tagirdzhanova G."/>
        </authorList>
    </citation>
    <scope>NUCLEOTIDE SEQUENCE [LARGE SCALE GENOMIC DNA]</scope>
    <source>
        <strain evidence="3 4">CBS 119000</strain>
    </source>
</reference>
<gene>
    <name evidence="3" type="ORF">SEPCBS119000_002885</name>
</gene>
<dbReference type="Gene3D" id="1.20.5.170">
    <property type="match status" value="1"/>
</dbReference>
<feature type="region of interest" description="Disordered" evidence="1">
    <location>
        <begin position="83"/>
        <end position="159"/>
    </location>
</feature>
<feature type="compositionally biased region" description="Low complexity" evidence="1">
    <location>
        <begin position="102"/>
        <end position="119"/>
    </location>
</feature>
<feature type="domain" description="BZIP" evidence="2">
    <location>
        <begin position="62"/>
        <end position="77"/>
    </location>
</feature>
<dbReference type="InterPro" id="IPR052635">
    <property type="entry name" value="Sec_Metab_Biosynth_Reg"/>
</dbReference>
<name>A0ABP0DLB5_9PEZI</name>
<feature type="compositionally biased region" description="Low complexity" evidence="1">
    <location>
        <begin position="37"/>
        <end position="46"/>
    </location>
</feature>
<dbReference type="EMBL" id="CAWUON010000033">
    <property type="protein sequence ID" value="CAK7268092.1"/>
    <property type="molecule type" value="Genomic_DNA"/>
</dbReference>
<proteinExistence type="predicted"/>
<feature type="region of interest" description="Disordered" evidence="1">
    <location>
        <begin position="1"/>
        <end position="52"/>
    </location>
</feature>
<dbReference type="SUPFAM" id="SSF57959">
    <property type="entry name" value="Leucine zipper domain"/>
    <property type="match status" value="1"/>
</dbReference>
<dbReference type="InterPro" id="IPR046347">
    <property type="entry name" value="bZIP_sf"/>
</dbReference>
<dbReference type="PROSITE" id="PS00036">
    <property type="entry name" value="BZIP_BASIC"/>
    <property type="match status" value="1"/>
</dbReference>
<accession>A0ABP0DLB5</accession>
<dbReference type="CDD" id="cd14688">
    <property type="entry name" value="bZIP_YAP"/>
    <property type="match status" value="1"/>
</dbReference>
<dbReference type="PANTHER" id="PTHR39607">
    <property type="entry name" value="XANTHOCILLIN BIOSYNTHESIS CLUSTER TRANSCRIPTION FACTOR XANC-RELATED"/>
    <property type="match status" value="1"/>
</dbReference>
<sequence length="345" mass="36884">MYSMPQQHPPCSFAAPLPAQVTSGPSVVKTKSRQHTSQSSSIYSSSAHPDEDWTKISDLAERRRIQNRIAQRNYRKKIKRRLEDMERRGDAPNSFGASVSGKLSTESSSSNAATASSSKKTGKPKKQQHTLSSLSAVAGSRAAAADAAQPPDALRPPSGYLPPHVQTMPPSQVTPPLHPRDDMLFGAPPPPPAEPAYGNGLHAIRKRSHTPPGMFAPVSSYAAYPHSGNVFMSTHGSGGSKMANSASIGSHHLGSHYQTDNTALPPYEYSDWAMHHDAPAAPAMMPYMGYNFLPSADVHPTHYYDADRQTCPLSNAYGHSNTGSATGYAFPTTPLSMPGSPSLAV</sequence>
<evidence type="ECO:0000256" key="1">
    <source>
        <dbReference type="SAM" id="MobiDB-lite"/>
    </source>
</evidence>
<comment type="caution">
    <text evidence="3">The sequence shown here is derived from an EMBL/GenBank/DDBJ whole genome shotgun (WGS) entry which is preliminary data.</text>
</comment>
<evidence type="ECO:0000313" key="3">
    <source>
        <dbReference type="EMBL" id="CAK7268092.1"/>
    </source>
</evidence>
<evidence type="ECO:0000313" key="4">
    <source>
        <dbReference type="Proteomes" id="UP001642502"/>
    </source>
</evidence>
<organism evidence="3 4">
    <name type="scientific">Sporothrix epigloea</name>
    <dbReference type="NCBI Taxonomy" id="1892477"/>
    <lineage>
        <taxon>Eukaryota</taxon>
        <taxon>Fungi</taxon>
        <taxon>Dikarya</taxon>
        <taxon>Ascomycota</taxon>
        <taxon>Pezizomycotina</taxon>
        <taxon>Sordariomycetes</taxon>
        <taxon>Sordariomycetidae</taxon>
        <taxon>Ophiostomatales</taxon>
        <taxon>Ophiostomataceae</taxon>
        <taxon>Sporothrix</taxon>
    </lineage>
</organism>
<protein>
    <recommendedName>
        <fullName evidence="2">BZIP domain-containing protein</fullName>
    </recommendedName>
</protein>
<dbReference type="PANTHER" id="PTHR39607:SF1">
    <property type="entry name" value="B-ZIP TRANSCRIPTION FACTOR (EUROFUNG)"/>
    <property type="match status" value="1"/>
</dbReference>